<dbReference type="OrthoDB" id="2499476at2759"/>
<comment type="caution">
    <text evidence="3">The sequence shown here is derived from an EMBL/GenBank/DDBJ whole genome shotgun (WGS) entry which is preliminary data.</text>
</comment>
<evidence type="ECO:0000313" key="5">
    <source>
        <dbReference type="Proteomes" id="UP000235388"/>
    </source>
</evidence>
<dbReference type="EMBL" id="PGCI01000068">
    <property type="protein sequence ID" value="PLW43423.1"/>
    <property type="molecule type" value="Genomic_DNA"/>
</dbReference>
<keyword evidence="2" id="KW-0732">Signal</keyword>
<dbReference type="EMBL" id="PGCJ01001352">
    <property type="protein sequence ID" value="PLW06094.1"/>
    <property type="molecule type" value="Genomic_DNA"/>
</dbReference>
<protein>
    <submittedName>
        <fullName evidence="3">Uncharacterized protein</fullName>
    </submittedName>
</protein>
<name>A0A2N5RYQ7_9BASI</name>
<feature type="signal peptide" evidence="2">
    <location>
        <begin position="1"/>
        <end position="24"/>
    </location>
</feature>
<sequence>MCSVGAYLCTIALFYLLCTDHSISLEQQNLRRRTLSAAKNAEEAAANGRAATMVPTFTKELQLHDENLPETQPDLLPSLRHPTEAQALSPISQPLQPQSATLVDHTTIHSRPHELPFVPGWKANAPKSLLGMLKKFRSSIANFFSKTFQKIMKLRRKQPEVVPVLRRQRGTRVSPHERFLQNFKTTIRSQQRMINDYRASREEFVLLMGKKLNDPLDEKTWTAKALAELIGRKLAPKLADSKFQDEFKTLISLLQTYFENMKNYAKTINSISFVKTRWDTAVEFIEEVNPKRLLPIGKVEMEVAQEVLTALSHLGSDKSYAEFSKNLEGIFGGSEPKARFREDEKPSTAPPDFETGREFQRRIERERKEKIELGKKWALTYKDVREYFPPFASSFEHEDIFRRFTKARAIQLTNEAPEETHLSISSNTVPEDIVRTLPKDLNLEEETQRFMELTGFGKILKDIRPQVADYISILVDNQLVDIFPTTVDLEPGFASVLRSTKEEDLAWHERLFTRISPIGMSPSEIFEKLQQVPDSRSEIHSTLDESPQSAASPATEIRPTLNHASSSTHEDPSLLTNGNQINHPFIDELFKNKLIESTTRRKLHEAGKISKQEFVKSLGSEEEFKRGLLKKHGEDLIEYLIADESQQIFNVRRAVKSLTQSYLDELDQKAKSIYLTREAFLKPNANNMVEAWMIYDQEAIKHFIQTPSKNTNAIKAYVEAHFPMTDMDKFLMEIRIPRVRNNEGFRDYLEGFDEKLFELYDNPLKNEDERLKGTSFENMSEEERTRLNTIVHIIYIYQDELKAKIAQIQSLKRNIQQAEEYDLVAHLPQLQKILEDMSQKEK</sequence>
<dbReference type="Proteomes" id="UP000235388">
    <property type="component" value="Unassembled WGS sequence"/>
</dbReference>
<keyword evidence="5" id="KW-1185">Reference proteome</keyword>
<evidence type="ECO:0000313" key="6">
    <source>
        <dbReference type="Proteomes" id="UP000235392"/>
    </source>
</evidence>
<evidence type="ECO:0000256" key="2">
    <source>
        <dbReference type="SAM" id="SignalP"/>
    </source>
</evidence>
<reference evidence="5 6" key="1">
    <citation type="submission" date="2017-11" db="EMBL/GenBank/DDBJ databases">
        <title>De novo assembly and phasing of dikaryotic genomes from two isolates of Puccinia coronata f. sp. avenae, the causal agent of oat crown rust.</title>
        <authorList>
            <person name="Miller M.E."/>
            <person name="Zhang Y."/>
            <person name="Omidvar V."/>
            <person name="Sperschneider J."/>
            <person name="Schwessinger B."/>
            <person name="Raley C."/>
            <person name="Palmer J.M."/>
            <person name="Garnica D."/>
            <person name="Upadhyaya N."/>
            <person name="Rathjen J."/>
            <person name="Taylor J.M."/>
            <person name="Park R.F."/>
            <person name="Dodds P.N."/>
            <person name="Hirsch C.D."/>
            <person name="Kianian S.F."/>
            <person name="Figueroa M."/>
        </authorList>
    </citation>
    <scope>NUCLEOTIDE SEQUENCE [LARGE SCALE GENOMIC DNA]</scope>
    <source>
        <strain evidence="3">12NC29</strain>
        <strain evidence="4">12SD80</strain>
    </source>
</reference>
<accession>A0A2N5RYQ7</accession>
<dbReference type="Proteomes" id="UP000235392">
    <property type="component" value="Unassembled WGS sequence"/>
</dbReference>
<feature type="region of interest" description="Disordered" evidence="1">
    <location>
        <begin position="536"/>
        <end position="573"/>
    </location>
</feature>
<proteinExistence type="predicted"/>
<gene>
    <name evidence="3" type="ORF">PCANC_25580</name>
    <name evidence="4" type="ORF">PCASD_07512</name>
</gene>
<evidence type="ECO:0000256" key="1">
    <source>
        <dbReference type="SAM" id="MobiDB-lite"/>
    </source>
</evidence>
<organism evidence="3 5">
    <name type="scientific">Puccinia coronata f. sp. avenae</name>
    <dbReference type="NCBI Taxonomy" id="200324"/>
    <lineage>
        <taxon>Eukaryota</taxon>
        <taxon>Fungi</taxon>
        <taxon>Dikarya</taxon>
        <taxon>Basidiomycota</taxon>
        <taxon>Pucciniomycotina</taxon>
        <taxon>Pucciniomycetes</taxon>
        <taxon>Pucciniales</taxon>
        <taxon>Pucciniaceae</taxon>
        <taxon>Puccinia</taxon>
    </lineage>
</organism>
<feature type="chain" id="PRO_5015083471" evidence="2">
    <location>
        <begin position="25"/>
        <end position="842"/>
    </location>
</feature>
<evidence type="ECO:0000313" key="3">
    <source>
        <dbReference type="EMBL" id="PLW06094.1"/>
    </source>
</evidence>
<evidence type="ECO:0000313" key="4">
    <source>
        <dbReference type="EMBL" id="PLW43423.1"/>
    </source>
</evidence>
<dbReference type="AlphaFoldDB" id="A0A2N5RYQ7"/>